<dbReference type="PANTHER" id="PTHR47268:SF4">
    <property type="entry name" value="ACYLPHOSPHATASE"/>
    <property type="match status" value="1"/>
</dbReference>
<comment type="catalytic activity">
    <reaction evidence="3 4 5">
        <text>an acyl phosphate + H2O = a carboxylate + phosphate + H(+)</text>
        <dbReference type="Rhea" id="RHEA:14965"/>
        <dbReference type="ChEBI" id="CHEBI:15377"/>
        <dbReference type="ChEBI" id="CHEBI:15378"/>
        <dbReference type="ChEBI" id="CHEBI:29067"/>
        <dbReference type="ChEBI" id="CHEBI:43474"/>
        <dbReference type="ChEBI" id="CHEBI:59918"/>
        <dbReference type="EC" id="3.6.1.7"/>
    </reaction>
</comment>
<dbReference type="STRING" id="1449350.OCH239_05275"/>
<evidence type="ECO:0000313" key="9">
    <source>
        <dbReference type="EMBL" id="ETX14052.1"/>
    </source>
</evidence>
<dbReference type="InterPro" id="IPR036046">
    <property type="entry name" value="Acylphosphatase-like_dom_sf"/>
</dbReference>
<feature type="active site" evidence="4">
    <location>
        <position position="61"/>
    </location>
</feature>
<dbReference type="AlphaFoldDB" id="X7EDP4"/>
<evidence type="ECO:0000259" key="8">
    <source>
        <dbReference type="PROSITE" id="PS51160"/>
    </source>
</evidence>
<name>X7EDP4_9RHOB</name>
<dbReference type="PANTHER" id="PTHR47268">
    <property type="entry name" value="ACYLPHOSPHATASE"/>
    <property type="match status" value="1"/>
</dbReference>
<dbReference type="InterPro" id="IPR017968">
    <property type="entry name" value="Acylphosphatase_CS"/>
</dbReference>
<keyword evidence="10" id="KW-1185">Reference proteome</keyword>
<evidence type="ECO:0000313" key="10">
    <source>
        <dbReference type="Proteomes" id="UP000022447"/>
    </source>
</evidence>
<evidence type="ECO:0000256" key="4">
    <source>
        <dbReference type="PROSITE-ProRule" id="PRU00520"/>
    </source>
</evidence>
<dbReference type="Proteomes" id="UP000022447">
    <property type="component" value="Unassembled WGS sequence"/>
</dbReference>
<dbReference type="EC" id="3.6.1.7" evidence="2 4"/>
<dbReference type="Gene3D" id="3.30.70.100">
    <property type="match status" value="1"/>
</dbReference>
<evidence type="ECO:0000256" key="1">
    <source>
        <dbReference type="ARBA" id="ARBA00005614"/>
    </source>
</evidence>
<organism evidence="9 10">
    <name type="scientific">Roseivivax halodurans JCM 10272</name>
    <dbReference type="NCBI Taxonomy" id="1449350"/>
    <lineage>
        <taxon>Bacteria</taxon>
        <taxon>Pseudomonadati</taxon>
        <taxon>Pseudomonadota</taxon>
        <taxon>Alphaproteobacteria</taxon>
        <taxon>Rhodobacterales</taxon>
        <taxon>Roseobacteraceae</taxon>
        <taxon>Roseivivax</taxon>
    </lineage>
</organism>
<gene>
    <name evidence="9" type="ORF">OCH239_05275</name>
</gene>
<sequence length="117" mass="12644">MPRWLSEGPGRIPGHNDREKEDDMAENAIRATVTGNVQGVSFRDYVKSQGADRHVRGWVRNTDGGSVEAVLAGEALDLEGMVQALHDGPDGAKVEDVKTEAADTSEVLGCKDIEIRD</sequence>
<dbReference type="InterPro" id="IPR020456">
    <property type="entry name" value="Acylphosphatase"/>
</dbReference>
<reference evidence="9 10" key="1">
    <citation type="submission" date="2014-01" db="EMBL/GenBank/DDBJ databases">
        <title>Roseivivax halodurans JCM 10272 Genome Sequencing.</title>
        <authorList>
            <person name="Lai Q."/>
            <person name="Li G."/>
            <person name="Shao Z."/>
        </authorList>
    </citation>
    <scope>NUCLEOTIDE SEQUENCE [LARGE SCALE GENOMIC DNA]</scope>
    <source>
        <strain evidence="9 10">JCM 10272</strain>
    </source>
</reference>
<comment type="caution">
    <text evidence="9">The sequence shown here is derived from an EMBL/GenBank/DDBJ whole genome shotgun (WGS) entry which is preliminary data.</text>
</comment>
<accession>X7EDP4</accession>
<feature type="domain" description="Acylphosphatase-like" evidence="8">
    <location>
        <begin position="28"/>
        <end position="117"/>
    </location>
</feature>
<dbReference type="Pfam" id="PF00708">
    <property type="entry name" value="Acylphosphatase"/>
    <property type="match status" value="1"/>
</dbReference>
<protein>
    <recommendedName>
        <fullName evidence="2 4">Acylphosphatase</fullName>
        <ecNumber evidence="2 4">3.6.1.7</ecNumber>
    </recommendedName>
</protein>
<evidence type="ECO:0000256" key="7">
    <source>
        <dbReference type="SAM" id="MobiDB-lite"/>
    </source>
</evidence>
<feature type="active site" evidence="4">
    <location>
        <position position="43"/>
    </location>
</feature>
<dbReference type="eggNOG" id="COG1254">
    <property type="taxonomic scope" value="Bacteria"/>
</dbReference>
<dbReference type="PROSITE" id="PS00150">
    <property type="entry name" value="ACYLPHOSPHATASE_1"/>
    <property type="match status" value="1"/>
</dbReference>
<evidence type="ECO:0000256" key="5">
    <source>
        <dbReference type="RuleBase" id="RU000553"/>
    </source>
</evidence>
<evidence type="ECO:0000256" key="2">
    <source>
        <dbReference type="ARBA" id="ARBA00012150"/>
    </source>
</evidence>
<proteinExistence type="inferred from homology"/>
<dbReference type="PROSITE" id="PS00151">
    <property type="entry name" value="ACYLPHOSPHATASE_2"/>
    <property type="match status" value="1"/>
</dbReference>
<keyword evidence="4 5" id="KW-0378">Hydrolase</keyword>
<dbReference type="InterPro" id="IPR001792">
    <property type="entry name" value="Acylphosphatase-like_dom"/>
</dbReference>
<dbReference type="SUPFAM" id="SSF54975">
    <property type="entry name" value="Acylphosphatase/BLUF domain-like"/>
    <property type="match status" value="1"/>
</dbReference>
<comment type="similarity">
    <text evidence="1 6">Belongs to the acylphosphatase family.</text>
</comment>
<evidence type="ECO:0000256" key="3">
    <source>
        <dbReference type="ARBA" id="ARBA00047645"/>
    </source>
</evidence>
<feature type="region of interest" description="Disordered" evidence="7">
    <location>
        <begin position="1"/>
        <end position="22"/>
    </location>
</feature>
<dbReference type="EMBL" id="JALZ01000014">
    <property type="protein sequence ID" value="ETX14052.1"/>
    <property type="molecule type" value="Genomic_DNA"/>
</dbReference>
<dbReference type="PROSITE" id="PS51160">
    <property type="entry name" value="ACYLPHOSPHATASE_3"/>
    <property type="match status" value="1"/>
</dbReference>
<dbReference type="GO" id="GO:0003998">
    <property type="term" value="F:acylphosphatase activity"/>
    <property type="evidence" value="ECO:0007669"/>
    <property type="project" value="UniProtKB-EC"/>
</dbReference>
<evidence type="ECO:0000256" key="6">
    <source>
        <dbReference type="RuleBase" id="RU004168"/>
    </source>
</evidence>